<dbReference type="Pfam" id="PF20684">
    <property type="entry name" value="Fung_rhodopsin"/>
    <property type="match status" value="1"/>
</dbReference>
<protein>
    <recommendedName>
        <fullName evidence="18">CFEM domain-containing protein</fullName>
    </recommendedName>
</protein>
<dbReference type="PANTHER" id="PTHR33048:SF143">
    <property type="entry name" value="EXTRACELLULAR MEMBRANE PROTEIN CFEM DOMAIN-CONTAINING PROTEIN-RELATED"/>
    <property type="match status" value="1"/>
</dbReference>
<evidence type="ECO:0000256" key="17">
    <source>
        <dbReference type="SAM" id="SignalP"/>
    </source>
</evidence>
<evidence type="ECO:0000259" key="18">
    <source>
        <dbReference type="PROSITE" id="PS52012"/>
    </source>
</evidence>
<proteinExistence type="inferred from homology"/>
<dbReference type="PANTHER" id="PTHR33048">
    <property type="entry name" value="PTH11-LIKE INTEGRAL MEMBRANE PROTEIN (AFU_ORTHOLOGUE AFUA_5G11245)"/>
    <property type="match status" value="1"/>
</dbReference>
<dbReference type="eggNOG" id="ENOG502SKG6">
    <property type="taxonomic scope" value="Eukaryota"/>
</dbReference>
<evidence type="ECO:0000256" key="6">
    <source>
        <dbReference type="ARBA" id="ARBA00022622"/>
    </source>
</evidence>
<organism evidence="20">
    <name type="scientific">Leptosphaeria maculans (strain JN3 / isolate v23.1.3 / race Av1-4-5-6-7-8)</name>
    <name type="common">Blackleg fungus</name>
    <name type="synonym">Phoma lingam</name>
    <dbReference type="NCBI Taxonomy" id="985895"/>
    <lineage>
        <taxon>Eukaryota</taxon>
        <taxon>Fungi</taxon>
        <taxon>Dikarya</taxon>
        <taxon>Ascomycota</taxon>
        <taxon>Pezizomycotina</taxon>
        <taxon>Dothideomycetes</taxon>
        <taxon>Pleosporomycetidae</taxon>
        <taxon>Pleosporales</taxon>
        <taxon>Pleosporineae</taxon>
        <taxon>Leptosphaeriaceae</taxon>
        <taxon>Plenodomus</taxon>
        <taxon>Plenodomus lingam/Leptosphaeria maculans species complex</taxon>
    </lineage>
</organism>
<dbReference type="GO" id="GO:0005576">
    <property type="term" value="C:extracellular region"/>
    <property type="evidence" value="ECO:0007669"/>
    <property type="project" value="UniProtKB-SubCell"/>
</dbReference>
<evidence type="ECO:0000256" key="2">
    <source>
        <dbReference type="ARBA" id="ARBA00004589"/>
    </source>
</evidence>
<comment type="similarity">
    <text evidence="4">Belongs to the RBT5 family.</text>
</comment>
<evidence type="ECO:0000256" key="15">
    <source>
        <dbReference type="SAM" id="MobiDB-lite"/>
    </source>
</evidence>
<dbReference type="PROSITE" id="PS52012">
    <property type="entry name" value="CFEM"/>
    <property type="match status" value="1"/>
</dbReference>
<keyword evidence="12" id="KW-0449">Lipoprotein</keyword>
<keyword evidence="11 14" id="KW-1015">Disulfide bond</keyword>
<evidence type="ECO:0000256" key="13">
    <source>
        <dbReference type="ARBA" id="ARBA00038359"/>
    </source>
</evidence>
<keyword evidence="10 16" id="KW-0472">Membrane</keyword>
<keyword evidence="6" id="KW-0325">Glycoprotein</keyword>
<dbReference type="GO" id="GO:0046872">
    <property type="term" value="F:metal ion binding"/>
    <property type="evidence" value="ECO:0007669"/>
    <property type="project" value="UniProtKB-UniRule"/>
</dbReference>
<keyword evidence="7 16" id="KW-0812">Transmembrane</keyword>
<keyword evidence="14" id="KW-0349">Heme</keyword>
<dbReference type="VEuPathDB" id="FungiDB:LEMA_P030520.1"/>
<feature type="transmembrane region" description="Helical" evidence="16">
    <location>
        <begin position="112"/>
        <end position="131"/>
    </location>
</feature>
<feature type="transmembrane region" description="Helical" evidence="16">
    <location>
        <begin position="301"/>
        <end position="322"/>
    </location>
</feature>
<evidence type="ECO:0000256" key="16">
    <source>
        <dbReference type="SAM" id="Phobius"/>
    </source>
</evidence>
<feature type="domain" description="CFEM" evidence="18">
    <location>
        <begin position="5"/>
        <end position="122"/>
    </location>
</feature>
<feature type="transmembrane region" description="Helical" evidence="16">
    <location>
        <begin position="219"/>
        <end position="247"/>
    </location>
</feature>
<evidence type="ECO:0000256" key="9">
    <source>
        <dbReference type="ARBA" id="ARBA00022989"/>
    </source>
</evidence>
<evidence type="ECO:0000256" key="12">
    <source>
        <dbReference type="ARBA" id="ARBA00023288"/>
    </source>
</evidence>
<dbReference type="InParanoid" id="E4ZWC4"/>
<feature type="transmembrane region" description="Helical" evidence="16">
    <location>
        <begin position="342"/>
        <end position="366"/>
    </location>
</feature>
<feature type="disulfide bond" evidence="14">
    <location>
        <begin position="43"/>
        <end position="74"/>
    </location>
</feature>
<evidence type="ECO:0000256" key="4">
    <source>
        <dbReference type="ARBA" id="ARBA00010031"/>
    </source>
</evidence>
<dbReference type="OrthoDB" id="2496787at2759"/>
<feature type="transmembrane region" description="Helical" evidence="16">
    <location>
        <begin position="267"/>
        <end position="289"/>
    </location>
</feature>
<keyword evidence="8 17" id="KW-0732">Signal</keyword>
<dbReference type="AlphaFoldDB" id="E4ZWC4"/>
<dbReference type="InterPro" id="IPR008427">
    <property type="entry name" value="Extracellular_membr_CFEM_dom"/>
</dbReference>
<feature type="signal peptide" evidence="17">
    <location>
        <begin position="1"/>
        <end position="22"/>
    </location>
</feature>
<dbReference type="EMBL" id="FP929127">
    <property type="protein sequence ID" value="CBX95900.1"/>
    <property type="molecule type" value="Genomic_DNA"/>
</dbReference>
<evidence type="ECO:0000313" key="20">
    <source>
        <dbReference type="Proteomes" id="UP000002668"/>
    </source>
</evidence>
<dbReference type="STRING" id="985895.E4ZWC4"/>
<feature type="disulfide bond" evidence="14">
    <location>
        <begin position="62"/>
        <end position="95"/>
    </location>
</feature>
<dbReference type="InterPro" id="IPR052337">
    <property type="entry name" value="SAT4-like"/>
</dbReference>
<comment type="similarity">
    <text evidence="13">Belongs to the SAT4 family.</text>
</comment>
<feature type="disulfide bond" evidence="14">
    <location>
        <begin position="53"/>
        <end position="60"/>
    </location>
</feature>
<keyword evidence="9 16" id="KW-1133">Transmembrane helix</keyword>
<feature type="compositionally biased region" description="Basic and acidic residues" evidence="15">
    <location>
        <begin position="615"/>
        <end position="625"/>
    </location>
</feature>
<evidence type="ECO:0000256" key="11">
    <source>
        <dbReference type="ARBA" id="ARBA00023157"/>
    </source>
</evidence>
<accession>E4ZWC4</accession>
<keyword evidence="14" id="KW-0479">Metal-binding</keyword>
<feature type="disulfide bond" evidence="14">
    <location>
        <begin position="39"/>
        <end position="79"/>
    </location>
</feature>
<evidence type="ECO:0000256" key="5">
    <source>
        <dbReference type="ARBA" id="ARBA00022525"/>
    </source>
</evidence>
<evidence type="ECO:0000256" key="1">
    <source>
        <dbReference type="ARBA" id="ARBA00004141"/>
    </source>
</evidence>
<dbReference type="HOGENOM" id="CLU_417406_0_0_1"/>
<keyword evidence="6" id="KW-0336">GPI-anchor</keyword>
<feature type="region of interest" description="Disordered" evidence="15">
    <location>
        <begin position="615"/>
        <end position="657"/>
    </location>
</feature>
<sequence>MRLQLHLSIVALLVHVATLVAAQTHNADSLAAILSLPACPLSCILKSRANSTCARTDVKCSCTDEPSKSIASACIINNCTIQEGLTAQNTTATVCGLPVRNVQESFRRADRTLISVSALFIVCRFSYKIFFMPQDLWWDDLSLLMTFCFSLAGTVISDLGALKSGMGRDVWTLKLTDVVAFIRFHWIAGIMYFLDLMFLRLSLLFFFVRIFSVGKTPAVIYATMIFNVLFGVTTTIAMLFTCLPVSYVWEKYMKDDAIGTCSNNTALIWAQAIIGIALDFWMLSIPLYNIRKLQMPLSKKIATVPMFLVGFAATIVGILRLMAIQQVGVTTAANPTMTRMKITLWSILELNVGIVCVCMPTLRLIFVRLSPCLGRAARKSILYSGSQKLGSRSNQGSGSSTRHDQEYAIKRQVSINQRYSWKEETENTKKPDIEAFDEVIVEADGRIVARPRVVASVNGMHSDDEVELLELDQRAGFRHCDSVRLQLGEELHSSCSTGKPDAGRESCRSVENTCWSSGEWRSPKTFINSPIYIPFWIVSQDNLLERIEHGQNIVSDELQDQVAGVLRQAPIGRAWAMRRGLRFRRREARRCCPVCWLFDCLSVSAGTWAAIVERKDEGEGEDSGKRCCGPTSPFGHASHKERLHEPQGTREEVEARA</sequence>
<comment type="subcellular location">
    <subcellularLocation>
        <location evidence="2">Membrane</location>
        <topology evidence="2">Lipid-anchor</topology>
        <topology evidence="2">GPI-anchor</topology>
    </subcellularLocation>
    <subcellularLocation>
        <location evidence="1">Membrane</location>
        <topology evidence="1">Multi-pass membrane protein</topology>
    </subcellularLocation>
    <subcellularLocation>
        <location evidence="3">Secreted</location>
    </subcellularLocation>
</comment>
<dbReference type="Pfam" id="PF05730">
    <property type="entry name" value="CFEM"/>
    <property type="match status" value="1"/>
</dbReference>
<feature type="binding site" description="axial binding residue" evidence="14">
    <location>
        <position position="57"/>
    </location>
    <ligand>
        <name>heme</name>
        <dbReference type="ChEBI" id="CHEBI:30413"/>
    </ligand>
    <ligandPart>
        <name>Fe</name>
        <dbReference type="ChEBI" id="CHEBI:18248"/>
    </ligandPart>
</feature>
<evidence type="ECO:0000256" key="14">
    <source>
        <dbReference type="PROSITE-ProRule" id="PRU01356"/>
    </source>
</evidence>
<dbReference type="Proteomes" id="UP000002668">
    <property type="component" value="Genome"/>
</dbReference>
<evidence type="ECO:0000313" key="19">
    <source>
        <dbReference type="EMBL" id="CBX95900.1"/>
    </source>
</evidence>
<reference evidence="20" key="1">
    <citation type="journal article" date="2011" name="Nat. Commun.">
        <title>Effector diversification within compartments of the Leptosphaeria maculans genome affected by Repeat-Induced Point mutations.</title>
        <authorList>
            <person name="Rouxel T."/>
            <person name="Grandaubert J."/>
            <person name="Hane J.K."/>
            <person name="Hoede C."/>
            <person name="van de Wouw A.P."/>
            <person name="Couloux A."/>
            <person name="Dominguez V."/>
            <person name="Anthouard V."/>
            <person name="Bally P."/>
            <person name="Bourras S."/>
            <person name="Cozijnsen A.J."/>
            <person name="Ciuffetti L.M."/>
            <person name="Degrave A."/>
            <person name="Dilmaghani A."/>
            <person name="Duret L."/>
            <person name="Fudal I."/>
            <person name="Goodwin S.B."/>
            <person name="Gout L."/>
            <person name="Glaser N."/>
            <person name="Linglin J."/>
            <person name="Kema G.H.J."/>
            <person name="Lapalu N."/>
            <person name="Lawrence C.B."/>
            <person name="May K."/>
            <person name="Meyer M."/>
            <person name="Ollivier B."/>
            <person name="Poulain J."/>
            <person name="Schoch C.L."/>
            <person name="Simon A."/>
            <person name="Spatafora J.W."/>
            <person name="Stachowiak A."/>
            <person name="Turgeon B.G."/>
            <person name="Tyler B.M."/>
            <person name="Vincent D."/>
            <person name="Weissenbach J."/>
            <person name="Amselem J."/>
            <person name="Quesneville H."/>
            <person name="Oliver R.P."/>
            <person name="Wincker P."/>
            <person name="Balesdent M.-H."/>
            <person name="Howlett B.J."/>
        </authorList>
    </citation>
    <scope>NUCLEOTIDE SEQUENCE [LARGE SCALE GENOMIC DNA]</scope>
    <source>
        <strain evidence="20">JN3 / isolate v23.1.3 / race Av1-4-5-6-7-8</strain>
    </source>
</reference>
<keyword evidence="20" id="KW-1185">Reference proteome</keyword>
<name>E4ZWC4_LEPMJ</name>
<evidence type="ECO:0000256" key="8">
    <source>
        <dbReference type="ARBA" id="ARBA00022729"/>
    </source>
</evidence>
<dbReference type="GeneID" id="13281436"/>
<evidence type="ECO:0000256" key="10">
    <source>
        <dbReference type="ARBA" id="ARBA00023136"/>
    </source>
</evidence>
<feature type="chain" id="PRO_5003192200" description="CFEM domain-containing protein" evidence="17">
    <location>
        <begin position="23"/>
        <end position="657"/>
    </location>
</feature>
<dbReference type="InterPro" id="IPR049326">
    <property type="entry name" value="Rhodopsin_dom_fungi"/>
</dbReference>
<dbReference type="SMART" id="SM00747">
    <property type="entry name" value="CFEM"/>
    <property type="match status" value="1"/>
</dbReference>
<keyword evidence="14" id="KW-0408">Iron</keyword>
<dbReference type="GO" id="GO:0098552">
    <property type="term" value="C:side of membrane"/>
    <property type="evidence" value="ECO:0007669"/>
    <property type="project" value="UniProtKB-KW"/>
</dbReference>
<gene>
    <name evidence="19" type="ORF">LEMA_P030520.1</name>
</gene>
<feature type="compositionally biased region" description="Basic and acidic residues" evidence="15">
    <location>
        <begin position="638"/>
        <end position="657"/>
    </location>
</feature>
<evidence type="ECO:0000256" key="3">
    <source>
        <dbReference type="ARBA" id="ARBA00004613"/>
    </source>
</evidence>
<feature type="transmembrane region" description="Helical" evidence="16">
    <location>
        <begin position="182"/>
        <end position="207"/>
    </location>
</feature>
<keyword evidence="5" id="KW-0964">Secreted</keyword>
<evidence type="ECO:0000256" key="7">
    <source>
        <dbReference type="ARBA" id="ARBA00022692"/>
    </source>
</evidence>
<feature type="transmembrane region" description="Helical" evidence="16">
    <location>
        <begin position="143"/>
        <end position="162"/>
    </location>
</feature>